<evidence type="ECO:0000256" key="11">
    <source>
        <dbReference type="ARBA" id="ARBA00022842"/>
    </source>
</evidence>
<evidence type="ECO:0000256" key="6">
    <source>
        <dbReference type="ARBA" id="ARBA00015850"/>
    </source>
</evidence>
<evidence type="ECO:0000256" key="17">
    <source>
        <dbReference type="ARBA" id="ARBA00048623"/>
    </source>
</evidence>
<evidence type="ECO:0000256" key="4">
    <source>
        <dbReference type="ARBA" id="ARBA00010561"/>
    </source>
</evidence>
<dbReference type="PANTHER" id="PTHR34148:SF1">
    <property type="entry name" value="ADENOSYLCOBINAMIDE-GDP RIBAZOLETRANSFERASE"/>
    <property type="match status" value="1"/>
</dbReference>
<dbReference type="EC" id="2.7.8.26" evidence="5 19"/>
<name>A0A327JEW6_9HYPH</name>
<keyword evidence="10 19" id="KW-0812">Transmembrane</keyword>
<keyword evidence="7 19" id="KW-1003">Cell membrane</keyword>
<keyword evidence="21" id="KW-1185">Reference proteome</keyword>
<keyword evidence="11 19" id="KW-0460">Magnesium</keyword>
<sequence>MADEALTAVLGLQFLTRLTIPIDTRYSTGRMARAMGYLPLAGLVIGAAIALVYWLAALILPPLVAAFLALASGVRLTGSLHEDGLADVADGLGGGTTRERALEIMRDSRIGSYGVITLVIVVGLKAASIGALGPAAVATIVAAHGISRLSVLAMMVRLPYARKEGAAAFAGTGPGPTRVAIAVLTGAATFLGLAILVSPLAALATALAAAAVYFWLERMLKRRIDGYTGDALGGLQQLTETAILLAVLACL</sequence>
<keyword evidence="13 19" id="KW-0472">Membrane</keyword>
<evidence type="ECO:0000313" key="20">
    <source>
        <dbReference type="EMBL" id="RAI24284.1"/>
    </source>
</evidence>
<evidence type="ECO:0000256" key="3">
    <source>
        <dbReference type="ARBA" id="ARBA00004663"/>
    </source>
</evidence>
<comment type="catalytic activity">
    <reaction evidence="18 19">
        <text>alpha-ribazole 5'-phosphate + adenosylcob(III)inamide-GDP = adenosylcob(III)alamin 5'-phosphate + GMP + H(+)</text>
        <dbReference type="Rhea" id="RHEA:23560"/>
        <dbReference type="ChEBI" id="CHEBI:15378"/>
        <dbReference type="ChEBI" id="CHEBI:57918"/>
        <dbReference type="ChEBI" id="CHEBI:58115"/>
        <dbReference type="ChEBI" id="CHEBI:60487"/>
        <dbReference type="ChEBI" id="CHEBI:60493"/>
        <dbReference type="EC" id="2.7.8.26"/>
    </reaction>
</comment>
<keyword evidence="9 19" id="KW-0808">Transferase</keyword>
<evidence type="ECO:0000256" key="7">
    <source>
        <dbReference type="ARBA" id="ARBA00022475"/>
    </source>
</evidence>
<keyword evidence="8 19" id="KW-0169">Cobalamin biosynthesis</keyword>
<evidence type="ECO:0000256" key="16">
    <source>
        <dbReference type="ARBA" id="ARBA00032853"/>
    </source>
</evidence>
<feature type="transmembrane region" description="Helical" evidence="19">
    <location>
        <begin position="166"/>
        <end position="184"/>
    </location>
</feature>
<evidence type="ECO:0000313" key="21">
    <source>
        <dbReference type="Proteomes" id="UP000249299"/>
    </source>
</evidence>
<feature type="transmembrane region" description="Helical" evidence="19">
    <location>
        <begin position="37"/>
        <end position="70"/>
    </location>
</feature>
<accession>A0A327JEW6</accession>
<protein>
    <recommendedName>
        <fullName evidence="6 19">Adenosylcobinamide-GDP ribazoletransferase</fullName>
        <ecNumber evidence="5 19">2.7.8.26</ecNumber>
    </recommendedName>
    <alternativeName>
        <fullName evidence="16 19">Cobalamin synthase</fullName>
    </alternativeName>
    <alternativeName>
        <fullName evidence="15 19">Cobalamin-5'-phosphate synthase</fullName>
    </alternativeName>
</protein>
<evidence type="ECO:0000256" key="10">
    <source>
        <dbReference type="ARBA" id="ARBA00022692"/>
    </source>
</evidence>
<evidence type="ECO:0000256" key="1">
    <source>
        <dbReference type="ARBA" id="ARBA00001946"/>
    </source>
</evidence>
<evidence type="ECO:0000256" key="8">
    <source>
        <dbReference type="ARBA" id="ARBA00022573"/>
    </source>
</evidence>
<comment type="caution">
    <text evidence="20">The sequence shown here is derived from an EMBL/GenBank/DDBJ whole genome shotgun (WGS) entry which is preliminary data.</text>
</comment>
<comment type="pathway">
    <text evidence="3 19">Cofactor biosynthesis; adenosylcobalamin biosynthesis; adenosylcobalamin from cob(II)yrinate a,c-diamide: step 7/7.</text>
</comment>
<dbReference type="AlphaFoldDB" id="A0A327JEW6"/>
<feature type="transmembrane region" description="Helical" evidence="19">
    <location>
        <begin position="135"/>
        <end position="154"/>
    </location>
</feature>
<evidence type="ECO:0000256" key="19">
    <source>
        <dbReference type="HAMAP-Rule" id="MF_00719"/>
    </source>
</evidence>
<evidence type="ECO:0000256" key="14">
    <source>
        <dbReference type="ARBA" id="ARBA00025228"/>
    </source>
</evidence>
<dbReference type="PANTHER" id="PTHR34148">
    <property type="entry name" value="ADENOSYLCOBINAMIDE-GDP RIBAZOLETRANSFERASE"/>
    <property type="match status" value="1"/>
</dbReference>
<keyword evidence="12 19" id="KW-1133">Transmembrane helix</keyword>
<organism evidence="20 21">
    <name type="scientific">Rhodobium orientis</name>
    <dbReference type="NCBI Taxonomy" id="34017"/>
    <lineage>
        <taxon>Bacteria</taxon>
        <taxon>Pseudomonadati</taxon>
        <taxon>Pseudomonadota</taxon>
        <taxon>Alphaproteobacteria</taxon>
        <taxon>Hyphomicrobiales</taxon>
        <taxon>Rhodobiaceae</taxon>
        <taxon>Rhodobium</taxon>
    </lineage>
</organism>
<evidence type="ECO:0000256" key="5">
    <source>
        <dbReference type="ARBA" id="ARBA00013200"/>
    </source>
</evidence>
<comment type="subcellular location">
    <subcellularLocation>
        <location evidence="2 19">Cell membrane</location>
        <topology evidence="2 19">Multi-pass membrane protein</topology>
    </subcellularLocation>
</comment>
<dbReference type="GO" id="GO:0008818">
    <property type="term" value="F:cobalamin 5'-phosphate synthase activity"/>
    <property type="evidence" value="ECO:0007669"/>
    <property type="project" value="UniProtKB-UniRule"/>
</dbReference>
<dbReference type="InterPro" id="IPR003805">
    <property type="entry name" value="CobS"/>
</dbReference>
<dbReference type="EMBL" id="NPEV01000081">
    <property type="protein sequence ID" value="RAI24284.1"/>
    <property type="molecule type" value="Genomic_DNA"/>
</dbReference>
<dbReference type="OrthoDB" id="9794626at2"/>
<evidence type="ECO:0000256" key="18">
    <source>
        <dbReference type="ARBA" id="ARBA00049504"/>
    </source>
</evidence>
<gene>
    <name evidence="19 20" type="primary">cobS</name>
    <name evidence="20" type="ORF">CH339_22540</name>
</gene>
<proteinExistence type="inferred from homology"/>
<dbReference type="GO" id="GO:0005886">
    <property type="term" value="C:plasma membrane"/>
    <property type="evidence" value="ECO:0007669"/>
    <property type="project" value="UniProtKB-SubCell"/>
</dbReference>
<dbReference type="Pfam" id="PF02654">
    <property type="entry name" value="CobS"/>
    <property type="match status" value="1"/>
</dbReference>
<feature type="transmembrane region" description="Helical" evidence="19">
    <location>
        <begin position="190"/>
        <end position="216"/>
    </location>
</feature>
<dbReference type="NCBIfam" id="TIGR00317">
    <property type="entry name" value="cobS"/>
    <property type="match status" value="1"/>
</dbReference>
<dbReference type="UniPathway" id="UPA00148">
    <property type="reaction ID" value="UER00238"/>
</dbReference>
<comment type="similarity">
    <text evidence="4 19">Belongs to the CobS family.</text>
</comment>
<comment type="function">
    <text evidence="14 19">Joins adenosylcobinamide-GDP and alpha-ribazole to generate adenosylcobalamin (Ado-cobalamin). Also synthesizes adenosylcobalamin 5'-phosphate from adenosylcobinamide-GDP and alpha-ribazole 5'-phosphate.</text>
</comment>
<dbReference type="Proteomes" id="UP000249299">
    <property type="component" value="Unassembled WGS sequence"/>
</dbReference>
<evidence type="ECO:0000256" key="15">
    <source>
        <dbReference type="ARBA" id="ARBA00032605"/>
    </source>
</evidence>
<comment type="catalytic activity">
    <reaction evidence="17 19">
        <text>alpha-ribazole + adenosylcob(III)inamide-GDP = adenosylcob(III)alamin + GMP + H(+)</text>
        <dbReference type="Rhea" id="RHEA:16049"/>
        <dbReference type="ChEBI" id="CHEBI:10329"/>
        <dbReference type="ChEBI" id="CHEBI:15378"/>
        <dbReference type="ChEBI" id="CHEBI:18408"/>
        <dbReference type="ChEBI" id="CHEBI:58115"/>
        <dbReference type="ChEBI" id="CHEBI:60487"/>
        <dbReference type="EC" id="2.7.8.26"/>
    </reaction>
</comment>
<comment type="cofactor">
    <cofactor evidence="1 19">
        <name>Mg(2+)</name>
        <dbReference type="ChEBI" id="CHEBI:18420"/>
    </cofactor>
</comment>
<dbReference type="GO" id="GO:0009236">
    <property type="term" value="P:cobalamin biosynthetic process"/>
    <property type="evidence" value="ECO:0007669"/>
    <property type="project" value="UniProtKB-UniRule"/>
</dbReference>
<dbReference type="HAMAP" id="MF_00719">
    <property type="entry name" value="CobS"/>
    <property type="match status" value="1"/>
</dbReference>
<evidence type="ECO:0000256" key="9">
    <source>
        <dbReference type="ARBA" id="ARBA00022679"/>
    </source>
</evidence>
<dbReference type="GO" id="GO:0051073">
    <property type="term" value="F:adenosylcobinamide-GDP ribazoletransferase activity"/>
    <property type="evidence" value="ECO:0007669"/>
    <property type="project" value="UniProtKB-UniRule"/>
</dbReference>
<evidence type="ECO:0000256" key="12">
    <source>
        <dbReference type="ARBA" id="ARBA00022989"/>
    </source>
</evidence>
<evidence type="ECO:0000256" key="2">
    <source>
        <dbReference type="ARBA" id="ARBA00004651"/>
    </source>
</evidence>
<evidence type="ECO:0000256" key="13">
    <source>
        <dbReference type="ARBA" id="ARBA00023136"/>
    </source>
</evidence>
<reference evidence="20 21" key="1">
    <citation type="submission" date="2017-07" db="EMBL/GenBank/DDBJ databases">
        <title>Draft Genome Sequences of Select Purple Nonsulfur Bacteria.</title>
        <authorList>
            <person name="Lasarre B."/>
            <person name="Mckinlay J.B."/>
        </authorList>
    </citation>
    <scope>NUCLEOTIDE SEQUENCE [LARGE SCALE GENOMIC DNA]</scope>
    <source>
        <strain evidence="20 21">DSM 11290</strain>
    </source>
</reference>